<organism>
    <name type="scientific">Branchiostoma floridae</name>
    <name type="common">Florida lancelet</name>
    <name type="synonym">Amphioxus</name>
    <dbReference type="NCBI Taxonomy" id="7739"/>
    <lineage>
        <taxon>Eukaryota</taxon>
        <taxon>Metazoa</taxon>
        <taxon>Chordata</taxon>
        <taxon>Cephalochordata</taxon>
        <taxon>Leptocardii</taxon>
        <taxon>Amphioxiformes</taxon>
        <taxon>Branchiostomatidae</taxon>
        <taxon>Branchiostoma</taxon>
    </lineage>
</organism>
<evidence type="ECO:0000313" key="2">
    <source>
        <dbReference type="EMBL" id="EEN58321.1"/>
    </source>
</evidence>
<feature type="region of interest" description="Disordered" evidence="1">
    <location>
        <begin position="69"/>
        <end position="139"/>
    </location>
</feature>
<evidence type="ECO:0000256" key="1">
    <source>
        <dbReference type="SAM" id="MobiDB-lite"/>
    </source>
</evidence>
<feature type="compositionally biased region" description="Basic and acidic residues" evidence="1">
    <location>
        <begin position="77"/>
        <end position="91"/>
    </location>
</feature>
<proteinExistence type="predicted"/>
<name>C3YN02_BRAFL</name>
<sequence length="139" mass="15058">MQPEHFLVLIRLSCQGWESAQATAMYEWCDAPGKGRHSNLIGAIKTDQPSPTPAAMFMLGLIPDLIGAIKPGSTRGPETKLRKSTRPERFGPVRGQSERSAYVKAVRPARLPVRAPGGEPSLSGSARSAVQDRRTLRAP</sequence>
<protein>
    <submittedName>
        <fullName evidence="2">Uncharacterized protein</fullName>
    </submittedName>
</protein>
<gene>
    <name evidence="2" type="ORF">BRAFLDRAFT_94323</name>
</gene>
<reference evidence="2" key="1">
    <citation type="journal article" date="2008" name="Nature">
        <title>The amphioxus genome and the evolution of the chordate karyotype.</title>
        <authorList>
            <consortium name="US DOE Joint Genome Institute (JGI-PGF)"/>
            <person name="Putnam N.H."/>
            <person name="Butts T."/>
            <person name="Ferrier D.E.K."/>
            <person name="Furlong R.F."/>
            <person name="Hellsten U."/>
            <person name="Kawashima T."/>
            <person name="Robinson-Rechavi M."/>
            <person name="Shoguchi E."/>
            <person name="Terry A."/>
            <person name="Yu J.-K."/>
            <person name="Benito-Gutierrez E.L."/>
            <person name="Dubchak I."/>
            <person name="Garcia-Fernandez J."/>
            <person name="Gibson-Brown J.J."/>
            <person name="Grigoriev I.V."/>
            <person name="Horton A.C."/>
            <person name="de Jong P.J."/>
            <person name="Jurka J."/>
            <person name="Kapitonov V.V."/>
            <person name="Kohara Y."/>
            <person name="Kuroki Y."/>
            <person name="Lindquist E."/>
            <person name="Lucas S."/>
            <person name="Osoegawa K."/>
            <person name="Pennacchio L.A."/>
            <person name="Salamov A.A."/>
            <person name="Satou Y."/>
            <person name="Sauka-Spengler T."/>
            <person name="Schmutz J."/>
            <person name="Shin-I T."/>
            <person name="Toyoda A."/>
            <person name="Bronner-Fraser M."/>
            <person name="Fujiyama A."/>
            <person name="Holland L.Z."/>
            <person name="Holland P.W.H."/>
            <person name="Satoh N."/>
            <person name="Rokhsar D.S."/>
        </authorList>
    </citation>
    <scope>NUCLEOTIDE SEQUENCE [LARGE SCALE GENOMIC DNA]</scope>
    <source>
        <strain evidence="2">S238N-H82</strain>
        <tissue evidence="2">Testes</tissue>
    </source>
</reference>
<dbReference type="AlphaFoldDB" id="C3YN02"/>
<feature type="compositionally biased region" description="Basic and acidic residues" evidence="1">
    <location>
        <begin position="130"/>
        <end position="139"/>
    </location>
</feature>
<dbReference type="EMBL" id="GG666532">
    <property type="protein sequence ID" value="EEN58321.1"/>
    <property type="molecule type" value="Genomic_DNA"/>
</dbReference>
<dbReference type="InParanoid" id="C3YN02"/>
<accession>C3YN02</accession>